<dbReference type="GO" id="GO:0016020">
    <property type="term" value="C:membrane"/>
    <property type="evidence" value="ECO:0007669"/>
    <property type="project" value="UniProtKB-SubCell"/>
</dbReference>
<dbReference type="PROSITE" id="PS50026">
    <property type="entry name" value="EGF_3"/>
    <property type="match status" value="1"/>
</dbReference>
<dbReference type="CDD" id="cd00637">
    <property type="entry name" value="7tm_classA_rhodopsin-like"/>
    <property type="match status" value="1"/>
</dbReference>
<feature type="transmembrane region" description="Helical" evidence="6">
    <location>
        <begin position="567"/>
        <end position="591"/>
    </location>
</feature>
<feature type="transmembrane region" description="Helical" evidence="6">
    <location>
        <begin position="23"/>
        <end position="44"/>
    </location>
</feature>
<keyword evidence="2 6" id="KW-0812">Transmembrane</keyword>
<feature type="disulfide bond" evidence="5">
    <location>
        <begin position="522"/>
        <end position="531"/>
    </location>
</feature>
<dbReference type="PROSITE" id="PS00022">
    <property type="entry name" value="EGF_1"/>
    <property type="match status" value="2"/>
</dbReference>
<dbReference type="Proteomes" id="UP001175271">
    <property type="component" value="Unassembled WGS sequence"/>
</dbReference>
<keyword evidence="3 6" id="KW-1133">Transmembrane helix</keyword>
<dbReference type="InterPro" id="IPR002049">
    <property type="entry name" value="LE_dom"/>
</dbReference>
<evidence type="ECO:0000256" key="5">
    <source>
        <dbReference type="PROSITE-ProRule" id="PRU00076"/>
    </source>
</evidence>
<dbReference type="EMBL" id="JAUCMV010000005">
    <property type="protein sequence ID" value="KAK0397171.1"/>
    <property type="molecule type" value="Genomic_DNA"/>
</dbReference>
<dbReference type="InterPro" id="IPR000276">
    <property type="entry name" value="GPCR_Rhodpsn"/>
</dbReference>
<keyword evidence="4 6" id="KW-0472">Membrane</keyword>
<evidence type="ECO:0000259" key="7">
    <source>
        <dbReference type="PROSITE" id="PS50026"/>
    </source>
</evidence>
<evidence type="ECO:0000313" key="10">
    <source>
        <dbReference type="Proteomes" id="UP001175271"/>
    </source>
</evidence>
<evidence type="ECO:0000256" key="1">
    <source>
        <dbReference type="ARBA" id="ARBA00004370"/>
    </source>
</evidence>
<comment type="subcellular location">
    <subcellularLocation>
        <location evidence="1">Membrane</location>
    </subcellularLocation>
</comment>
<dbReference type="GO" id="GO:0008188">
    <property type="term" value="F:neuropeptide receptor activity"/>
    <property type="evidence" value="ECO:0007669"/>
    <property type="project" value="InterPro"/>
</dbReference>
<proteinExistence type="predicted"/>
<evidence type="ECO:0000313" key="9">
    <source>
        <dbReference type="EMBL" id="KAK0397171.1"/>
    </source>
</evidence>
<dbReference type="InterPro" id="IPR017452">
    <property type="entry name" value="GPCR_Rhodpsn_7TM"/>
</dbReference>
<dbReference type="Pfam" id="PF00001">
    <property type="entry name" value="7tm_1"/>
    <property type="match status" value="1"/>
</dbReference>
<dbReference type="Pfam" id="PF00053">
    <property type="entry name" value="EGF_laminin"/>
    <property type="match status" value="1"/>
</dbReference>
<feature type="domain" description="G-protein coupled receptors family 1 profile" evidence="8">
    <location>
        <begin position="35"/>
        <end position="262"/>
    </location>
</feature>
<dbReference type="InterPro" id="IPR039952">
    <property type="entry name" value="Aex-2"/>
</dbReference>
<sequence>MNASSAMISNDTMIDDFTLFEQSFYLVNGFLGTVFNSVVLFIALRHVDTYDKPRQIIVMNMTFADLMMCLVYMSTRPFLELFPKSICSVYYITIWTCSLCSIANLLWLNVDKFIFIQFPLHYYTMISRGRVLFITVFTWIVLIAISFFGGCHDVRVKPYIYLPICILYVVMIMASFTISAIIYFIAKNSRKMEARARLKMFQRLFFLFSSTLWTFVTCLPYRLLFLVNTFCTSCYSYEYFRIVTNTFFSILNVGIVINPLITVVTQRLYRQHLYVYCKKIRNVFTNFVQKEDSFDSSANFTSSTVIHRSSKLNKMSRYFCLAIFIATSVLASTERRMNGELYENLKVSINSYKGVYDGPDEHDSGVVFNTQRIVQRRELRKKPRCYNDGVFKDGKCLCVYPFTGASCQDYACVNGLSTGSRYDPHSLFFNKKCICNPDWDGELCDEPIADQCNDRGHYENGHCSCHGFYFGPECQYVNKCEFGSLKHGRCICNKGWEGDYCDRIVCQNGYAEIKNGSQFCMCPMKYKGLHCDQCLQKGPKIKPYPACTVDIIPASARSTREHTNTQIYARVVIISVAGLFLMGLVVLMYMLRWRRERHSSEQSALPERQEMILQTEDIEIEGRQSEKNRTANVAV</sequence>
<keyword evidence="10" id="KW-1185">Reference proteome</keyword>
<comment type="caution">
    <text evidence="5">Lacks conserved residue(s) required for the propagation of feature annotation.</text>
</comment>
<reference evidence="9" key="1">
    <citation type="submission" date="2023-06" db="EMBL/GenBank/DDBJ databases">
        <title>Genomic analysis of the entomopathogenic nematode Steinernema hermaphroditum.</title>
        <authorList>
            <person name="Schwarz E.M."/>
            <person name="Heppert J.K."/>
            <person name="Baniya A."/>
            <person name="Schwartz H.T."/>
            <person name="Tan C.-H."/>
            <person name="Antoshechkin I."/>
            <person name="Sternberg P.W."/>
            <person name="Goodrich-Blair H."/>
            <person name="Dillman A.R."/>
        </authorList>
    </citation>
    <scope>NUCLEOTIDE SEQUENCE</scope>
    <source>
        <strain evidence="9">PS9179</strain>
        <tissue evidence="9">Whole animal</tissue>
    </source>
</reference>
<evidence type="ECO:0000259" key="8">
    <source>
        <dbReference type="PROSITE" id="PS50262"/>
    </source>
</evidence>
<comment type="caution">
    <text evidence="9">The sequence shown here is derived from an EMBL/GenBank/DDBJ whole genome shotgun (WGS) entry which is preliminary data.</text>
</comment>
<dbReference type="PANTHER" id="PTHR21643:SF2">
    <property type="entry name" value="G-PROTEIN COUPLED RECEPTOR AEX-2"/>
    <property type="match status" value="1"/>
</dbReference>
<feature type="transmembrane region" description="Helical" evidence="6">
    <location>
        <begin position="56"/>
        <end position="74"/>
    </location>
</feature>
<name>A0AA39LGS9_9BILA</name>
<dbReference type="SUPFAM" id="SSF81321">
    <property type="entry name" value="Family A G protein-coupled receptor-like"/>
    <property type="match status" value="1"/>
</dbReference>
<feature type="transmembrane region" description="Helical" evidence="6">
    <location>
        <begin position="160"/>
        <end position="185"/>
    </location>
</feature>
<evidence type="ECO:0000256" key="6">
    <source>
        <dbReference type="SAM" id="Phobius"/>
    </source>
</evidence>
<organism evidence="9 10">
    <name type="scientific">Steinernema hermaphroditum</name>
    <dbReference type="NCBI Taxonomy" id="289476"/>
    <lineage>
        <taxon>Eukaryota</taxon>
        <taxon>Metazoa</taxon>
        <taxon>Ecdysozoa</taxon>
        <taxon>Nematoda</taxon>
        <taxon>Chromadorea</taxon>
        <taxon>Rhabditida</taxon>
        <taxon>Tylenchina</taxon>
        <taxon>Panagrolaimomorpha</taxon>
        <taxon>Strongyloidoidea</taxon>
        <taxon>Steinernematidae</taxon>
        <taxon>Steinernema</taxon>
    </lineage>
</organism>
<protein>
    <recommendedName>
        <fullName evidence="11">G-protein coupled receptors family 1 profile domain-containing protein</fullName>
    </recommendedName>
</protein>
<dbReference type="InterPro" id="IPR000742">
    <property type="entry name" value="EGF"/>
</dbReference>
<evidence type="ECO:0000256" key="3">
    <source>
        <dbReference type="ARBA" id="ARBA00022989"/>
    </source>
</evidence>
<evidence type="ECO:0008006" key="11">
    <source>
        <dbReference type="Google" id="ProtNLM"/>
    </source>
</evidence>
<dbReference type="Gene3D" id="1.20.1070.10">
    <property type="entry name" value="Rhodopsin 7-helix transmembrane proteins"/>
    <property type="match status" value="1"/>
</dbReference>
<gene>
    <name evidence="9" type="ORF">QR680_002017</name>
</gene>
<evidence type="ECO:0000256" key="2">
    <source>
        <dbReference type="ARBA" id="ARBA00022692"/>
    </source>
</evidence>
<accession>A0AA39LGS9</accession>
<dbReference type="PROSITE" id="PS50262">
    <property type="entry name" value="G_PROTEIN_RECEP_F1_2"/>
    <property type="match status" value="1"/>
</dbReference>
<feature type="transmembrane region" description="Helical" evidence="6">
    <location>
        <begin position="205"/>
        <end position="227"/>
    </location>
</feature>
<feature type="transmembrane region" description="Helical" evidence="6">
    <location>
        <begin position="247"/>
        <end position="269"/>
    </location>
</feature>
<feature type="domain" description="EGF-like" evidence="7">
    <location>
        <begin position="497"/>
        <end position="532"/>
    </location>
</feature>
<evidence type="ECO:0000256" key="4">
    <source>
        <dbReference type="ARBA" id="ARBA00023136"/>
    </source>
</evidence>
<dbReference type="AlphaFoldDB" id="A0AA39LGS9"/>
<dbReference type="Gene3D" id="2.10.25.10">
    <property type="entry name" value="Laminin"/>
    <property type="match status" value="1"/>
</dbReference>
<feature type="transmembrane region" description="Helical" evidence="6">
    <location>
        <begin position="131"/>
        <end position="148"/>
    </location>
</feature>
<feature type="transmembrane region" description="Helical" evidence="6">
    <location>
        <begin position="89"/>
        <end position="110"/>
    </location>
</feature>
<dbReference type="PANTHER" id="PTHR21643">
    <property type="entry name" value="G-PROTEIN COUPLED RECEPTORS FAMILY 1 PROFILE DOMAIN-CONTAINING PROTEIN-RELATED"/>
    <property type="match status" value="1"/>
</dbReference>
<keyword evidence="5" id="KW-1015">Disulfide bond</keyword>
<keyword evidence="5" id="KW-0245">EGF-like domain</keyword>